<accession>A0A3P3ZQ65</accession>
<evidence type="ECO:0000313" key="1">
    <source>
        <dbReference type="EMBL" id="VAY88915.1"/>
    </source>
</evidence>
<proteinExistence type="predicted"/>
<reference evidence="1" key="1">
    <citation type="submission" date="2018-10" db="EMBL/GenBank/DDBJ databases">
        <authorList>
            <person name="Plewniak F."/>
        </authorList>
    </citation>
    <scope>NUCLEOTIDE SEQUENCE</scope>
</reference>
<protein>
    <submittedName>
        <fullName evidence="1">Metallo-beta-lactamase superfamily protein</fullName>
    </submittedName>
</protein>
<organism evidence="1">
    <name type="scientific">mine drainage metagenome</name>
    <dbReference type="NCBI Taxonomy" id="410659"/>
    <lineage>
        <taxon>unclassified sequences</taxon>
        <taxon>metagenomes</taxon>
        <taxon>ecological metagenomes</taxon>
    </lineage>
</organism>
<dbReference type="AlphaFoldDB" id="A0A3P3ZQ65"/>
<sequence length="91" mass="10011">MVAAMMSCRSLRELANPTEEDKLRIKGCTPNGYLSSGATHSPDMDDAVLKRLKDICTKVTRVNSNFGAIRLRKCISSSTWNVELFGSACQL</sequence>
<name>A0A3P3ZQ65_9ZZZZ</name>
<dbReference type="EMBL" id="UOYP01000379">
    <property type="protein sequence ID" value="VAY88915.1"/>
    <property type="molecule type" value="Genomic_DNA"/>
</dbReference>
<gene>
    <name evidence="1" type="ORF">CARN8_440002</name>
</gene>